<dbReference type="Proteomes" id="UP001358586">
    <property type="component" value="Chromosome 2"/>
</dbReference>
<protein>
    <submittedName>
        <fullName evidence="1">Uncharacterized protein</fullName>
    </submittedName>
</protein>
<gene>
    <name evidence="1" type="ORF">PVK06_003696</name>
</gene>
<evidence type="ECO:0000313" key="2">
    <source>
        <dbReference type="Proteomes" id="UP001358586"/>
    </source>
</evidence>
<evidence type="ECO:0000313" key="1">
    <source>
        <dbReference type="EMBL" id="KAK5841376.1"/>
    </source>
</evidence>
<keyword evidence="2" id="KW-1185">Reference proteome</keyword>
<reference evidence="1 2" key="1">
    <citation type="submission" date="2023-03" db="EMBL/GenBank/DDBJ databases">
        <title>WGS of Gossypium arboreum.</title>
        <authorList>
            <person name="Yu D."/>
        </authorList>
    </citation>
    <scope>NUCLEOTIDE SEQUENCE [LARGE SCALE GENOMIC DNA]</scope>
    <source>
        <tissue evidence="1">Leaf</tissue>
    </source>
</reference>
<name>A0ABR0QPX4_GOSAR</name>
<dbReference type="EMBL" id="JARKNE010000002">
    <property type="protein sequence ID" value="KAK5841376.1"/>
    <property type="molecule type" value="Genomic_DNA"/>
</dbReference>
<proteinExistence type="predicted"/>
<sequence>MLIDGKFYDLCHVQILDVLDQHPSFDESILSGVRENEGKEKVLINEDCSLKFIEITVEPKTRIMKVELFEYHNQRVETNRDIV</sequence>
<comment type="caution">
    <text evidence="1">The sequence shown here is derived from an EMBL/GenBank/DDBJ whole genome shotgun (WGS) entry which is preliminary data.</text>
</comment>
<accession>A0ABR0QPX4</accession>
<organism evidence="1 2">
    <name type="scientific">Gossypium arboreum</name>
    <name type="common">Tree cotton</name>
    <name type="synonym">Gossypium nanking</name>
    <dbReference type="NCBI Taxonomy" id="29729"/>
    <lineage>
        <taxon>Eukaryota</taxon>
        <taxon>Viridiplantae</taxon>
        <taxon>Streptophyta</taxon>
        <taxon>Embryophyta</taxon>
        <taxon>Tracheophyta</taxon>
        <taxon>Spermatophyta</taxon>
        <taxon>Magnoliopsida</taxon>
        <taxon>eudicotyledons</taxon>
        <taxon>Gunneridae</taxon>
        <taxon>Pentapetalae</taxon>
        <taxon>rosids</taxon>
        <taxon>malvids</taxon>
        <taxon>Malvales</taxon>
        <taxon>Malvaceae</taxon>
        <taxon>Malvoideae</taxon>
        <taxon>Gossypium</taxon>
    </lineage>
</organism>